<accession>A0A7X0TRZ3</accession>
<keyword evidence="2" id="KW-1185">Reference proteome</keyword>
<protein>
    <submittedName>
        <fullName evidence="1">Uncharacterized protein</fullName>
    </submittedName>
</protein>
<name>A0A7X0TRZ3_9GAMM</name>
<evidence type="ECO:0000313" key="1">
    <source>
        <dbReference type="EMBL" id="MBB6541591.1"/>
    </source>
</evidence>
<evidence type="ECO:0000313" key="2">
    <source>
        <dbReference type="Proteomes" id="UP000537141"/>
    </source>
</evidence>
<sequence length="122" mass="14165">MSDTTPRYVQIDNWIFELKMVRALKVDEYGKPYSAIANCNINGENMYVDGLLTKEDEGISKEDFLTFLKFSKQLGLKGFSYHRYHNGESSVKDAHIDKLDSYEDFEAPEEKVETQQTIRLVK</sequence>
<reference evidence="1 2" key="1">
    <citation type="submission" date="2020-08" db="EMBL/GenBank/DDBJ databases">
        <title>Genomic Encyclopedia of Type Strains, Phase IV (KMG-IV): sequencing the most valuable type-strain genomes for metagenomic binning, comparative biology and taxonomic classification.</title>
        <authorList>
            <person name="Goeker M."/>
        </authorList>
    </citation>
    <scope>NUCLEOTIDE SEQUENCE [LARGE SCALE GENOMIC DNA]</scope>
    <source>
        <strain evidence="1 2">DSM 26287</strain>
    </source>
</reference>
<dbReference type="AlphaFoldDB" id="A0A7X0TRZ3"/>
<dbReference type="RefSeq" id="WP_184420971.1">
    <property type="nucleotide sequence ID" value="NZ_AP027362.1"/>
</dbReference>
<gene>
    <name evidence="1" type="ORF">HNQ55_000065</name>
</gene>
<proteinExistence type="predicted"/>
<dbReference type="EMBL" id="JACHHU010000001">
    <property type="protein sequence ID" value="MBB6541591.1"/>
    <property type="molecule type" value="Genomic_DNA"/>
</dbReference>
<dbReference type="Proteomes" id="UP000537141">
    <property type="component" value="Unassembled WGS sequence"/>
</dbReference>
<organism evidence="1 2">
    <name type="scientific">Thalassotalea piscium</name>
    <dbReference type="NCBI Taxonomy" id="1230533"/>
    <lineage>
        <taxon>Bacteria</taxon>
        <taxon>Pseudomonadati</taxon>
        <taxon>Pseudomonadota</taxon>
        <taxon>Gammaproteobacteria</taxon>
        <taxon>Alteromonadales</taxon>
        <taxon>Colwelliaceae</taxon>
        <taxon>Thalassotalea</taxon>
    </lineage>
</organism>
<comment type="caution">
    <text evidence="1">The sequence shown here is derived from an EMBL/GenBank/DDBJ whole genome shotgun (WGS) entry which is preliminary data.</text>
</comment>